<dbReference type="CDD" id="cd12214">
    <property type="entry name" value="ChiA1_BD"/>
    <property type="match status" value="1"/>
</dbReference>
<dbReference type="SUPFAM" id="SSF51055">
    <property type="entry name" value="Carbohydrate binding domain"/>
    <property type="match status" value="2"/>
</dbReference>
<organism evidence="5 6">
    <name type="scientific">Jeongeupia chitinilytica</name>
    <dbReference type="NCBI Taxonomy" id="1041641"/>
    <lineage>
        <taxon>Bacteria</taxon>
        <taxon>Pseudomonadati</taxon>
        <taxon>Pseudomonadota</taxon>
        <taxon>Betaproteobacteria</taxon>
        <taxon>Neisseriales</taxon>
        <taxon>Chitinibacteraceae</taxon>
        <taxon>Jeongeupia</taxon>
    </lineage>
</organism>
<keyword evidence="3" id="KW-0732">Signal</keyword>
<keyword evidence="1" id="KW-0378">Hydrolase</keyword>
<evidence type="ECO:0000256" key="3">
    <source>
        <dbReference type="SAM" id="SignalP"/>
    </source>
</evidence>
<dbReference type="Gene3D" id="2.10.10.90">
    <property type="match status" value="1"/>
</dbReference>
<feature type="region of interest" description="Disordered" evidence="2">
    <location>
        <begin position="66"/>
        <end position="100"/>
    </location>
</feature>
<dbReference type="InterPro" id="IPR003610">
    <property type="entry name" value="CBM5/12"/>
</dbReference>
<name>A0ABQ3H615_9NEIS</name>
<dbReference type="Pfam" id="PF02839">
    <property type="entry name" value="CBM_5_12"/>
    <property type="match status" value="1"/>
</dbReference>
<dbReference type="Gene3D" id="2.10.10.20">
    <property type="entry name" value="Carbohydrate-binding module superfamily 5/12"/>
    <property type="match status" value="1"/>
</dbReference>
<keyword evidence="6" id="KW-1185">Reference proteome</keyword>
<reference evidence="6" key="1">
    <citation type="journal article" date="2019" name="Int. J. Syst. Evol. Microbiol.">
        <title>The Global Catalogue of Microorganisms (GCM) 10K type strain sequencing project: providing services to taxonomists for standard genome sequencing and annotation.</title>
        <authorList>
            <consortium name="The Broad Institute Genomics Platform"/>
            <consortium name="The Broad Institute Genome Sequencing Center for Infectious Disease"/>
            <person name="Wu L."/>
            <person name="Ma J."/>
        </authorList>
    </citation>
    <scope>NUCLEOTIDE SEQUENCE [LARGE SCALE GENOMIC DNA]</scope>
    <source>
        <strain evidence="6">KCTC 23701</strain>
    </source>
</reference>
<gene>
    <name evidence="5" type="ORF">GCM10007350_35730</name>
</gene>
<evidence type="ECO:0000256" key="1">
    <source>
        <dbReference type="ARBA" id="ARBA00022801"/>
    </source>
</evidence>
<evidence type="ECO:0000313" key="5">
    <source>
        <dbReference type="EMBL" id="GHD69235.1"/>
    </source>
</evidence>
<dbReference type="EMBL" id="BMYO01000011">
    <property type="protein sequence ID" value="GHD69235.1"/>
    <property type="molecule type" value="Genomic_DNA"/>
</dbReference>
<dbReference type="SMART" id="SM00495">
    <property type="entry name" value="ChtBD3"/>
    <property type="match status" value="1"/>
</dbReference>
<dbReference type="RefSeq" id="WP_189462323.1">
    <property type="nucleotide sequence ID" value="NZ_BMYO01000011.1"/>
</dbReference>
<feature type="signal peptide" evidence="3">
    <location>
        <begin position="1"/>
        <end position="21"/>
    </location>
</feature>
<sequence>MKLARSLLALLLAGTATLALADGWREGRHYSPGDVVSYQGRQYRAIQGHDAHPGANWNPRDAASLWQPLDRRGGGHDDGKYRPDPRYDDGQYHPDPRYDDGRWRPDVRSDEWRRRHWEDNGRRRPDGWRDGHRYGGGDWVWYRGRAYEARRPVTEAELWMNPLQVPGLWLDITATLR</sequence>
<evidence type="ECO:0000256" key="2">
    <source>
        <dbReference type="SAM" id="MobiDB-lite"/>
    </source>
</evidence>
<feature type="domain" description="Chitin-binding type-3" evidence="4">
    <location>
        <begin position="21"/>
        <end position="69"/>
    </location>
</feature>
<feature type="chain" id="PRO_5046651136" description="Chitin-binding type-3 domain-containing protein" evidence="3">
    <location>
        <begin position="22"/>
        <end position="177"/>
    </location>
</feature>
<protein>
    <recommendedName>
        <fullName evidence="4">Chitin-binding type-3 domain-containing protein</fullName>
    </recommendedName>
</protein>
<comment type="caution">
    <text evidence="5">The sequence shown here is derived from an EMBL/GenBank/DDBJ whole genome shotgun (WGS) entry which is preliminary data.</text>
</comment>
<dbReference type="Proteomes" id="UP000604737">
    <property type="component" value="Unassembled WGS sequence"/>
</dbReference>
<dbReference type="InterPro" id="IPR036573">
    <property type="entry name" value="CBM_sf_5/12"/>
</dbReference>
<feature type="compositionally biased region" description="Basic and acidic residues" evidence="2">
    <location>
        <begin position="69"/>
        <end position="100"/>
    </location>
</feature>
<evidence type="ECO:0000313" key="6">
    <source>
        <dbReference type="Proteomes" id="UP000604737"/>
    </source>
</evidence>
<evidence type="ECO:0000259" key="4">
    <source>
        <dbReference type="SMART" id="SM00495"/>
    </source>
</evidence>
<accession>A0ABQ3H615</accession>
<proteinExistence type="predicted"/>